<evidence type="ECO:0000313" key="3">
    <source>
        <dbReference type="EMBL" id="BAL97241.1"/>
    </source>
</evidence>
<feature type="signal peptide" evidence="1">
    <location>
        <begin position="1"/>
        <end position="25"/>
    </location>
</feature>
<evidence type="ECO:0000256" key="1">
    <source>
        <dbReference type="SAM" id="SignalP"/>
    </source>
</evidence>
<feature type="domain" description="Ice-binding protein C-terminal" evidence="2">
    <location>
        <begin position="240"/>
        <end position="262"/>
    </location>
</feature>
<feature type="chain" id="PRO_5003628530" description="Ice-binding protein C-terminal domain-containing protein" evidence="1">
    <location>
        <begin position="26"/>
        <end position="265"/>
    </location>
</feature>
<dbReference type="InterPro" id="IPR013424">
    <property type="entry name" value="Ice-binding_C"/>
</dbReference>
<evidence type="ECO:0000313" key="4">
    <source>
        <dbReference type="Proteomes" id="UP000007883"/>
    </source>
</evidence>
<gene>
    <name evidence="3" type="ordered locus">RGE_39050</name>
</gene>
<dbReference type="KEGG" id="rge:RGE_39050"/>
<keyword evidence="4" id="KW-1185">Reference proteome</keyword>
<dbReference type="PATRIC" id="fig|983917.3.peg.3806"/>
<dbReference type="Proteomes" id="UP000007883">
    <property type="component" value="Chromosome"/>
</dbReference>
<dbReference type="HOGENOM" id="CLU_1136599_0_0_4"/>
<dbReference type="AlphaFoldDB" id="I0HW54"/>
<dbReference type="STRING" id="983917.RGE_39050"/>
<proteinExistence type="predicted"/>
<dbReference type="Pfam" id="PF07589">
    <property type="entry name" value="PEP-CTERM"/>
    <property type="match status" value="1"/>
</dbReference>
<dbReference type="NCBIfam" id="TIGR02595">
    <property type="entry name" value="PEP_CTERM"/>
    <property type="match status" value="1"/>
</dbReference>
<reference evidence="3 4" key="1">
    <citation type="journal article" date="2012" name="J. Bacteriol.">
        <title>Complete genome sequence of phototrophic betaproteobacterium Rubrivivax gelatinosus IL144.</title>
        <authorList>
            <person name="Nagashima S."/>
            <person name="Kamimura A."/>
            <person name="Shimizu T."/>
            <person name="Nakamura-isaki S."/>
            <person name="Aono E."/>
            <person name="Sakamoto K."/>
            <person name="Ichikawa N."/>
            <person name="Nakazawa H."/>
            <person name="Sekine M."/>
            <person name="Yamazaki S."/>
            <person name="Fujita N."/>
            <person name="Shimada K."/>
            <person name="Hanada S."/>
            <person name="Nagashima K.V.P."/>
        </authorList>
    </citation>
    <scope>NUCLEOTIDE SEQUENCE [LARGE SCALE GENOMIC DNA]</scope>
    <source>
        <strain evidence="4">NBRC 100245 / IL144</strain>
    </source>
</reference>
<protein>
    <recommendedName>
        <fullName evidence="2">Ice-binding protein C-terminal domain-containing protein</fullName>
    </recommendedName>
</protein>
<name>I0HW54_RUBGI</name>
<accession>I0HW54</accession>
<dbReference type="RefSeq" id="WP_014430091.1">
    <property type="nucleotide sequence ID" value="NC_017075.1"/>
</dbReference>
<dbReference type="EMBL" id="AP012320">
    <property type="protein sequence ID" value="BAL97241.1"/>
    <property type="molecule type" value="Genomic_DNA"/>
</dbReference>
<evidence type="ECO:0000259" key="2">
    <source>
        <dbReference type="Pfam" id="PF07589"/>
    </source>
</evidence>
<dbReference type="eggNOG" id="ENOG50311AD">
    <property type="taxonomic scope" value="Bacteria"/>
</dbReference>
<sequence length="265" mass="27296">MVSIQRWGRVALATGSVVFAGAVFAAPTTYYGFDASPQSQVPANGASKAEHDAFLLALGGGKVATESFESYAYLSTPAALFSSTASLSIADQAGRSRIGKESFDDGGNSAGRFNTTPDGQYFWESSRSFTLSFDTAINGFGFYATDVGDFKGVLTVTINGEDYVVYDGSEGGSTTSRAAGTSSEPTATNGSLLFWGITDFDTAFKQIVVTVSQPSGADSDALGFDDMLAAVAASTPPSEVPEPASLALAGLALAGAAATRRRRQG</sequence>
<keyword evidence="1" id="KW-0732">Signal</keyword>
<organism evidence="3 4">
    <name type="scientific">Rubrivivax gelatinosus (strain NBRC 100245 / IL144)</name>
    <dbReference type="NCBI Taxonomy" id="983917"/>
    <lineage>
        <taxon>Bacteria</taxon>
        <taxon>Pseudomonadati</taxon>
        <taxon>Pseudomonadota</taxon>
        <taxon>Betaproteobacteria</taxon>
        <taxon>Burkholderiales</taxon>
        <taxon>Sphaerotilaceae</taxon>
        <taxon>Rubrivivax</taxon>
    </lineage>
</organism>